<accession>A0A0E9V7I8</accession>
<dbReference type="EMBL" id="GBXM01034616">
    <property type="protein sequence ID" value="JAH73961.1"/>
    <property type="molecule type" value="Transcribed_RNA"/>
</dbReference>
<protein>
    <submittedName>
        <fullName evidence="1">Uncharacterized protein</fullName>
    </submittedName>
</protein>
<proteinExistence type="predicted"/>
<name>A0A0E9V7I8_ANGAN</name>
<organism evidence="1">
    <name type="scientific">Anguilla anguilla</name>
    <name type="common">European freshwater eel</name>
    <name type="synonym">Muraena anguilla</name>
    <dbReference type="NCBI Taxonomy" id="7936"/>
    <lineage>
        <taxon>Eukaryota</taxon>
        <taxon>Metazoa</taxon>
        <taxon>Chordata</taxon>
        <taxon>Craniata</taxon>
        <taxon>Vertebrata</taxon>
        <taxon>Euteleostomi</taxon>
        <taxon>Actinopterygii</taxon>
        <taxon>Neopterygii</taxon>
        <taxon>Teleostei</taxon>
        <taxon>Anguilliformes</taxon>
        <taxon>Anguillidae</taxon>
        <taxon>Anguilla</taxon>
    </lineage>
</organism>
<reference evidence="1" key="2">
    <citation type="journal article" date="2015" name="Fish Shellfish Immunol.">
        <title>Early steps in the European eel (Anguilla anguilla)-Vibrio vulnificus interaction in the gills: Role of the RtxA13 toxin.</title>
        <authorList>
            <person name="Callol A."/>
            <person name="Pajuelo D."/>
            <person name="Ebbesson L."/>
            <person name="Teles M."/>
            <person name="MacKenzie S."/>
            <person name="Amaro C."/>
        </authorList>
    </citation>
    <scope>NUCLEOTIDE SEQUENCE</scope>
</reference>
<dbReference type="AlphaFoldDB" id="A0A0E9V7I8"/>
<reference evidence="1" key="1">
    <citation type="submission" date="2014-11" db="EMBL/GenBank/DDBJ databases">
        <authorList>
            <person name="Amaro Gonzalez C."/>
        </authorList>
    </citation>
    <scope>NUCLEOTIDE SEQUENCE</scope>
</reference>
<sequence>MKLAGDHQDEDLAQGYSVKIQRGPVTQIYSPTKVRTIITV</sequence>
<evidence type="ECO:0000313" key="1">
    <source>
        <dbReference type="EMBL" id="JAH73961.1"/>
    </source>
</evidence>